<feature type="domain" description="Peptidase M13 C-terminal" evidence="2">
    <location>
        <begin position="330"/>
        <end position="483"/>
    </location>
</feature>
<evidence type="ECO:0000256" key="1">
    <source>
        <dbReference type="SAM" id="SignalP"/>
    </source>
</evidence>
<protein>
    <recommendedName>
        <fullName evidence="2">Peptidase M13 C-terminal domain-containing protein</fullName>
    </recommendedName>
</protein>
<evidence type="ECO:0000313" key="4">
    <source>
        <dbReference type="Proteomes" id="UP000230233"/>
    </source>
</evidence>
<dbReference type="PANTHER" id="PTHR11733">
    <property type="entry name" value="ZINC METALLOPROTEASE FAMILY M13 NEPRILYSIN-RELATED"/>
    <property type="match status" value="1"/>
</dbReference>
<dbReference type="GO" id="GO:0016485">
    <property type="term" value="P:protein processing"/>
    <property type="evidence" value="ECO:0007669"/>
    <property type="project" value="TreeGrafter"/>
</dbReference>
<evidence type="ECO:0000313" key="3">
    <source>
        <dbReference type="EMBL" id="PIC18914.1"/>
    </source>
</evidence>
<reference evidence="4" key="1">
    <citation type="submission" date="2017-10" db="EMBL/GenBank/DDBJ databases">
        <title>Rapid genome shrinkage in a self-fertile nematode reveals novel sperm competition proteins.</title>
        <authorList>
            <person name="Yin D."/>
            <person name="Schwarz E.M."/>
            <person name="Thomas C.G."/>
            <person name="Felde R.L."/>
            <person name="Korf I.F."/>
            <person name="Cutter A.D."/>
            <person name="Schartner C.M."/>
            <person name="Ralston E.J."/>
            <person name="Meyer B.J."/>
            <person name="Haag E.S."/>
        </authorList>
    </citation>
    <scope>NUCLEOTIDE SEQUENCE [LARGE SCALE GENOMIC DNA]</scope>
    <source>
        <strain evidence="4">JU1422</strain>
    </source>
</reference>
<feature type="signal peptide" evidence="1">
    <location>
        <begin position="1"/>
        <end position="18"/>
    </location>
</feature>
<dbReference type="SUPFAM" id="SSF55486">
    <property type="entry name" value="Metalloproteases ('zincins'), catalytic domain"/>
    <property type="match status" value="2"/>
</dbReference>
<feature type="chain" id="PRO_5013566231" description="Peptidase M13 C-terminal domain-containing protein" evidence="1">
    <location>
        <begin position="19"/>
        <end position="487"/>
    </location>
</feature>
<dbReference type="Proteomes" id="UP000230233">
    <property type="component" value="Chromosome X"/>
</dbReference>
<proteinExistence type="predicted"/>
<dbReference type="GO" id="GO:0005886">
    <property type="term" value="C:plasma membrane"/>
    <property type="evidence" value="ECO:0007669"/>
    <property type="project" value="TreeGrafter"/>
</dbReference>
<dbReference type="PROSITE" id="PS51885">
    <property type="entry name" value="NEPRILYSIN"/>
    <property type="match status" value="1"/>
</dbReference>
<dbReference type="EMBL" id="PDUG01000006">
    <property type="protein sequence ID" value="PIC18914.1"/>
    <property type="molecule type" value="Genomic_DNA"/>
</dbReference>
<keyword evidence="1" id="KW-0732">Signal</keyword>
<accession>A0A2G5SUW0</accession>
<name>A0A2G5SUW0_9PELO</name>
<sequence length="487" mass="55835">MRLGSVIFLVFLVCQVSSYDFIRDALNSIDQSSDPCEDFYRHACPRSSESGFLGKRKFDEIFEKMIELQKKNIWENLEIMNALGNLNLGETGDSVSTFLSDKFFELCESQDPDLPKFLLKVQQIAMKTDTTRCYSKRCFMRFAEDNNCTRSLEIFKDRVDSFFHESFYEIQNFLDYNIQSFLRGIRIVNIILDGNMTNGIESVNTVLADMVDVVIGWIEETPWAHNYGVIESIKEVAEEIHVEGNHGLQLRAMANNLMKLEQTFLKCSSEFNRDATLLCLLATAKFTNSTFEYYRSFNTKYNARNRHPDLNFGVPFLAIASGSEEYAGMLGLVGSVVGHELSHTLIESSDEHYLLPTSSDEAIECIQNQYNRTCLEFKEESCEVGDYQIDENGSDILGYQLAYQLFLKAYEGRVHDNYLKMSNRNVTYQQLFFYAASLIHCDNAPSHRTLGRHSANNVRANVIVQLSAFQEAFQCSPFSRMMQTLEV</sequence>
<dbReference type="Gene3D" id="3.40.390.10">
    <property type="entry name" value="Collagenase (Catalytic Domain)"/>
    <property type="match status" value="1"/>
</dbReference>
<organism evidence="3 4">
    <name type="scientific">Caenorhabditis nigoni</name>
    <dbReference type="NCBI Taxonomy" id="1611254"/>
    <lineage>
        <taxon>Eukaryota</taxon>
        <taxon>Metazoa</taxon>
        <taxon>Ecdysozoa</taxon>
        <taxon>Nematoda</taxon>
        <taxon>Chromadorea</taxon>
        <taxon>Rhabditida</taxon>
        <taxon>Rhabditina</taxon>
        <taxon>Rhabditomorpha</taxon>
        <taxon>Rhabditoidea</taxon>
        <taxon>Rhabditidae</taxon>
        <taxon>Peloderinae</taxon>
        <taxon>Caenorhabditis</taxon>
    </lineage>
</organism>
<dbReference type="AlphaFoldDB" id="A0A2G5SUW0"/>
<keyword evidence="4" id="KW-1185">Reference proteome</keyword>
<gene>
    <name evidence="3" type="primary">Cnig_chr_X.g24640</name>
    <name evidence="3" type="ORF">B9Z55_024640</name>
</gene>
<dbReference type="OrthoDB" id="5828898at2759"/>
<dbReference type="InterPro" id="IPR000718">
    <property type="entry name" value="Peptidase_M13"/>
</dbReference>
<comment type="caution">
    <text evidence="3">The sequence shown here is derived from an EMBL/GenBank/DDBJ whole genome shotgun (WGS) entry which is preliminary data.</text>
</comment>
<dbReference type="PANTHER" id="PTHR11733:SF208">
    <property type="entry name" value="PEPTIDASE M13 C-TERMINAL DOMAIN-CONTAINING PROTEIN"/>
    <property type="match status" value="1"/>
</dbReference>
<dbReference type="InterPro" id="IPR018497">
    <property type="entry name" value="Peptidase_M13_C"/>
</dbReference>
<dbReference type="Pfam" id="PF01431">
    <property type="entry name" value="Peptidase_M13"/>
    <property type="match status" value="1"/>
</dbReference>
<evidence type="ECO:0000259" key="2">
    <source>
        <dbReference type="Pfam" id="PF01431"/>
    </source>
</evidence>
<dbReference type="GO" id="GO:0004222">
    <property type="term" value="F:metalloendopeptidase activity"/>
    <property type="evidence" value="ECO:0007669"/>
    <property type="project" value="InterPro"/>
</dbReference>
<dbReference type="InterPro" id="IPR024079">
    <property type="entry name" value="MetalloPept_cat_dom_sf"/>
</dbReference>